<keyword evidence="3" id="KW-1185">Reference proteome</keyword>
<dbReference type="Proteomes" id="UP000221216">
    <property type="component" value="Segment"/>
</dbReference>
<sequence length="97" mass="11117">MSYKGGYNPKDDPMYYRAWNPQPLWVTICGFMLTIVIAIAAILLASSGALHRWSMERVKAQGASAPQGIDRKVNLLYIQGEPYEVQDWQYHELRRAT</sequence>
<evidence type="ECO:0000256" key="1">
    <source>
        <dbReference type="SAM" id="Phobius"/>
    </source>
</evidence>
<keyword evidence="1" id="KW-0472">Membrane</keyword>
<evidence type="ECO:0000313" key="3">
    <source>
        <dbReference type="Proteomes" id="UP000221216"/>
    </source>
</evidence>
<keyword evidence="1" id="KW-0812">Transmembrane</keyword>
<accession>A0A1W6JTG9</accession>
<name>A0A1W6JTG9_9CAUD</name>
<reference evidence="2 3" key="1">
    <citation type="submission" date="2017-03" db="EMBL/GenBank/DDBJ databases">
        <title>Isolation of lytic bacteriophages infecting Shewanella putrefaciens and Shewanella baltica for biocontrol of fish and shrimp spoilage during chilled storage.</title>
        <authorList>
            <person name="Yang Z."/>
            <person name="Tao X."/>
            <person name="Gao L."/>
            <person name="Rao S."/>
        </authorList>
    </citation>
    <scope>NUCLEOTIDE SEQUENCE [LARGE SCALE GENOMIC DNA]</scope>
</reference>
<dbReference type="EMBL" id="KY709296">
    <property type="protein sequence ID" value="ARM70568.1"/>
    <property type="molecule type" value="Genomic_DNA"/>
</dbReference>
<organism evidence="2 3">
    <name type="scientific">Shewanella phage SppYZU05</name>
    <dbReference type="NCBI Taxonomy" id="1970795"/>
    <lineage>
        <taxon>Viruses</taxon>
        <taxon>Duplodnaviria</taxon>
        <taxon>Heunggongvirae</taxon>
        <taxon>Uroviricota</taxon>
        <taxon>Caudoviricetes</taxon>
        <taxon>Chaseviridae</taxon>
        <taxon>Nefertitivirinae</taxon>
        <taxon>Yushanvirus</taxon>
        <taxon>Yushanvirus SppYZU05</taxon>
    </lineage>
</organism>
<gene>
    <name evidence="2" type="ORF">SppYZU05_42</name>
</gene>
<evidence type="ECO:0000313" key="2">
    <source>
        <dbReference type="EMBL" id="ARM70568.1"/>
    </source>
</evidence>
<feature type="transmembrane region" description="Helical" evidence="1">
    <location>
        <begin position="24"/>
        <end position="45"/>
    </location>
</feature>
<protein>
    <submittedName>
        <fullName evidence="2">Uncharacterized protein</fullName>
    </submittedName>
</protein>
<keyword evidence="1" id="KW-1133">Transmembrane helix</keyword>
<proteinExistence type="predicted"/>